<name>A0A328FJN0_9BACT</name>
<accession>A0A328FJN0</accession>
<dbReference type="Proteomes" id="UP000248798">
    <property type="component" value="Unassembled WGS sequence"/>
</dbReference>
<dbReference type="EMBL" id="QLNI01000005">
    <property type="protein sequence ID" value="RAM03393.1"/>
    <property type="molecule type" value="Genomic_DNA"/>
</dbReference>
<sequence length="65" mass="7486">MNSGWDKSKSAYTPILHKNVLKRNKFNITRWMKNDSNSVFRNDNQNKIVAKSRATGMENLTANIS</sequence>
<reference evidence="1 2" key="1">
    <citation type="submission" date="2018-06" db="EMBL/GenBank/DDBJ databases">
        <title>Complete Genome Sequence of Desulfobacter hydrogenophilus (DSM3380).</title>
        <authorList>
            <person name="Marietou A."/>
            <person name="Schreiber L."/>
            <person name="Marshall I."/>
            <person name="Jorgensen B."/>
        </authorList>
    </citation>
    <scope>NUCLEOTIDE SEQUENCE [LARGE SCALE GENOMIC DNA]</scope>
    <source>
        <strain evidence="1 2">DSM 3380</strain>
    </source>
</reference>
<dbReference type="AlphaFoldDB" id="A0A328FJN0"/>
<gene>
    <name evidence="1" type="ORF">DO021_03645</name>
</gene>
<evidence type="ECO:0000313" key="2">
    <source>
        <dbReference type="Proteomes" id="UP000248798"/>
    </source>
</evidence>
<comment type="caution">
    <text evidence="1">The sequence shown here is derived from an EMBL/GenBank/DDBJ whole genome shotgun (WGS) entry which is preliminary data.</text>
</comment>
<proteinExistence type="predicted"/>
<protein>
    <submittedName>
        <fullName evidence="1">Uncharacterized protein</fullName>
    </submittedName>
</protein>
<evidence type="ECO:0000313" key="1">
    <source>
        <dbReference type="EMBL" id="RAM03393.1"/>
    </source>
</evidence>
<organism evidence="1 2">
    <name type="scientific">Desulfobacter hydrogenophilus</name>
    <dbReference type="NCBI Taxonomy" id="2291"/>
    <lineage>
        <taxon>Bacteria</taxon>
        <taxon>Pseudomonadati</taxon>
        <taxon>Thermodesulfobacteriota</taxon>
        <taxon>Desulfobacteria</taxon>
        <taxon>Desulfobacterales</taxon>
        <taxon>Desulfobacteraceae</taxon>
        <taxon>Desulfobacter</taxon>
    </lineage>
</organism>